<dbReference type="Pfam" id="PF07660">
    <property type="entry name" value="STN"/>
    <property type="match status" value="1"/>
</dbReference>
<evidence type="ECO:0000256" key="9">
    <source>
        <dbReference type="ARBA" id="ARBA00023136"/>
    </source>
</evidence>
<dbReference type="PANTHER" id="PTHR30069:SF41">
    <property type="entry name" value="HEME_HEMOPEXIN UTILIZATION PROTEIN C"/>
    <property type="match status" value="1"/>
</dbReference>
<sequence length="790" mass="84220">MPRCPSHAARATASEAPNPSARASHSPRPTRIAAALLGGLLAAWQPAALAQSTTPAAERAQPTQERRAYDIPSGPLGEALARFARESGALLAATPEQVQGRTSPGAHGTFGTQAALDALLAGTGLQAVPNAQGQFVLREVSGGAAGPTPIALGIVTVIGEQAYSDTTSTVSAEDIAARAPRDTREALQNETGVAVGGGGATVAQKIYVREIEDTLLTVTLDGVPQGGNIFHHQGRVLIEPELLKRIELDKGGTVSSVSPGGLAGSVRMTTKDAADLLRPGQSFGTMLSGGASSNDGWRGGLTVYGAPGGGLDFLVHGKRTRTDDYEDGRGHTQRNSGSTQDTQLAKLSYELTPGHKLFASYQWLEDEGVRFLRPHMPGIVNGPATPQKLEQQTVTAGYRFAGGNGLPQAELSFFSDETTNKRTNTTAVFGKPIGYRYGERIDATGVNLTLNSKLGAANLRYGLNHHRRDLEAINPAKKGMNGNSGKEESDVTGLFAEGSIPLGSMFLFGLGGRYDWYSYEDNHDQDFDSSGFSPNASLTLQATDALSFRLGASRTVRGAGLKEAFMIDNGPGPLIYRNVGSLKGETANNVELGFNYAQGPWSFKGSVFRMTIDDYINLVYRAGPPATATRENVGKVRSHGYELGGGWSNGTARVGLSVADAKPELNGFELGDGDFSLGTTLGRTWLVSTGYTFAGWNLDLGWNVRHVESVSYRPSNAATDVRKDGYTVHDVYANWQPWGKDRVRLTLGVRNLFDKFFYDQATYGAQVPNGPILGYAEPGRDVRLDLSWKF</sequence>
<dbReference type="Pfam" id="PF07715">
    <property type="entry name" value="Plug"/>
    <property type="match status" value="1"/>
</dbReference>
<proteinExistence type="inferred from homology"/>
<dbReference type="InterPro" id="IPR000531">
    <property type="entry name" value="Beta-barrel_TonB"/>
</dbReference>
<gene>
    <name evidence="14" type="ORF">Tchl_1148</name>
</gene>
<evidence type="ECO:0000256" key="7">
    <source>
        <dbReference type="ARBA" id="ARBA00023004"/>
    </source>
</evidence>
<dbReference type="GO" id="GO:0044718">
    <property type="term" value="P:siderophore transmembrane transport"/>
    <property type="evidence" value="ECO:0007669"/>
    <property type="project" value="TreeGrafter"/>
</dbReference>
<dbReference type="RefSeq" id="WP_075147551.1">
    <property type="nucleotide sequence ID" value="NZ_CP018839.1"/>
</dbReference>
<dbReference type="CDD" id="cd01347">
    <property type="entry name" value="ligand_gated_channel"/>
    <property type="match status" value="1"/>
</dbReference>
<keyword evidence="5" id="KW-0406">Ion transport</keyword>
<evidence type="ECO:0000313" key="15">
    <source>
        <dbReference type="Proteomes" id="UP000185739"/>
    </source>
</evidence>
<evidence type="ECO:0000256" key="3">
    <source>
        <dbReference type="ARBA" id="ARBA00022448"/>
    </source>
</evidence>
<keyword evidence="10 14" id="KW-0675">Receptor</keyword>
<comment type="similarity">
    <text evidence="2 12 13">Belongs to the TonB-dependent receptor family.</text>
</comment>
<dbReference type="OrthoDB" id="9790771at2"/>
<evidence type="ECO:0000256" key="12">
    <source>
        <dbReference type="PROSITE-ProRule" id="PRU01360"/>
    </source>
</evidence>
<dbReference type="InterPro" id="IPR012910">
    <property type="entry name" value="Plug_dom"/>
</dbReference>
<protein>
    <submittedName>
        <fullName evidence="14">Putative outer membrane ferric siderophore receptor</fullName>
    </submittedName>
</protein>
<evidence type="ECO:0000256" key="2">
    <source>
        <dbReference type="ARBA" id="ARBA00009810"/>
    </source>
</evidence>
<evidence type="ECO:0000256" key="10">
    <source>
        <dbReference type="ARBA" id="ARBA00023170"/>
    </source>
</evidence>
<dbReference type="Gene3D" id="2.170.130.10">
    <property type="entry name" value="TonB-dependent receptor, plug domain"/>
    <property type="match status" value="1"/>
</dbReference>
<evidence type="ECO:0000313" key="14">
    <source>
        <dbReference type="EMBL" id="APR04007.1"/>
    </source>
</evidence>
<evidence type="ECO:0000256" key="8">
    <source>
        <dbReference type="ARBA" id="ARBA00023077"/>
    </source>
</evidence>
<keyword evidence="6 12" id="KW-0812">Transmembrane</keyword>
<keyword evidence="5" id="KW-0410">Iron transport</keyword>
<dbReference type="GO" id="GO:0009279">
    <property type="term" value="C:cell outer membrane"/>
    <property type="evidence" value="ECO:0007669"/>
    <property type="project" value="UniProtKB-SubCell"/>
</dbReference>
<evidence type="ECO:0000256" key="11">
    <source>
        <dbReference type="ARBA" id="ARBA00023237"/>
    </source>
</evidence>
<dbReference type="AlphaFoldDB" id="A0A1H5STB6"/>
<evidence type="ECO:0000256" key="6">
    <source>
        <dbReference type="ARBA" id="ARBA00022692"/>
    </source>
</evidence>
<dbReference type="EMBL" id="CP018839">
    <property type="protein sequence ID" value="APR04007.1"/>
    <property type="molecule type" value="Genomic_DNA"/>
</dbReference>
<dbReference type="Proteomes" id="UP000185739">
    <property type="component" value="Chromosome"/>
</dbReference>
<evidence type="ECO:0000256" key="4">
    <source>
        <dbReference type="ARBA" id="ARBA00022452"/>
    </source>
</evidence>
<dbReference type="Gene3D" id="2.40.170.20">
    <property type="entry name" value="TonB-dependent receptor, beta-barrel domain"/>
    <property type="match status" value="1"/>
</dbReference>
<dbReference type="InterPro" id="IPR011662">
    <property type="entry name" value="Secretin/TonB_short_N"/>
</dbReference>
<evidence type="ECO:0000256" key="1">
    <source>
        <dbReference type="ARBA" id="ARBA00004571"/>
    </source>
</evidence>
<dbReference type="SMART" id="SM00965">
    <property type="entry name" value="STN"/>
    <property type="match status" value="1"/>
</dbReference>
<keyword evidence="3 12" id="KW-0813">Transport</keyword>
<dbReference type="GO" id="GO:0015344">
    <property type="term" value="F:siderophore uptake transmembrane transporter activity"/>
    <property type="evidence" value="ECO:0007669"/>
    <property type="project" value="TreeGrafter"/>
</dbReference>
<dbReference type="KEGG" id="tcl:Tchl_1148"/>
<keyword evidence="4 12" id="KW-1134">Transmembrane beta strand</keyword>
<dbReference type="Gene3D" id="3.55.50.30">
    <property type="match status" value="1"/>
</dbReference>
<accession>A0A1H5STB6</accession>
<dbReference type="STRING" id="96773.Tchl_1148"/>
<dbReference type="InterPro" id="IPR039426">
    <property type="entry name" value="TonB-dep_rcpt-like"/>
</dbReference>
<evidence type="ECO:0000256" key="13">
    <source>
        <dbReference type="RuleBase" id="RU003357"/>
    </source>
</evidence>
<dbReference type="InterPro" id="IPR037066">
    <property type="entry name" value="Plug_dom_sf"/>
</dbReference>
<dbReference type="PROSITE" id="PS52016">
    <property type="entry name" value="TONB_DEPENDENT_REC_3"/>
    <property type="match status" value="1"/>
</dbReference>
<reference evidence="14 15" key="1">
    <citation type="submission" date="2016-12" db="EMBL/GenBank/DDBJ databases">
        <title>Complete genome sequence of Thauera chlorobenzoica, a Betaproteobacterium degrading haloaromatics anaerobically to CO2 and halides.</title>
        <authorList>
            <person name="Goris T."/>
            <person name="Mergelsberg M."/>
            <person name="Boll M."/>
        </authorList>
    </citation>
    <scope>NUCLEOTIDE SEQUENCE [LARGE SCALE GENOMIC DNA]</scope>
    <source>
        <strain evidence="14 15">3CB1</strain>
    </source>
</reference>
<name>A0A1H5STB6_9RHOO</name>
<dbReference type="Pfam" id="PF00593">
    <property type="entry name" value="TonB_dep_Rec_b-barrel"/>
    <property type="match status" value="1"/>
</dbReference>
<keyword evidence="9 12" id="KW-0472">Membrane</keyword>
<dbReference type="PANTHER" id="PTHR30069">
    <property type="entry name" value="TONB-DEPENDENT OUTER MEMBRANE RECEPTOR"/>
    <property type="match status" value="1"/>
</dbReference>
<keyword evidence="8 13" id="KW-0798">TonB box</keyword>
<comment type="subcellular location">
    <subcellularLocation>
        <location evidence="1 12">Cell outer membrane</location>
        <topology evidence="1 12">Multi-pass membrane protein</topology>
    </subcellularLocation>
</comment>
<evidence type="ECO:0000256" key="5">
    <source>
        <dbReference type="ARBA" id="ARBA00022496"/>
    </source>
</evidence>
<dbReference type="InterPro" id="IPR036942">
    <property type="entry name" value="Beta-barrel_TonB_sf"/>
</dbReference>
<dbReference type="SUPFAM" id="SSF56935">
    <property type="entry name" value="Porins"/>
    <property type="match status" value="1"/>
</dbReference>
<keyword evidence="7" id="KW-0408">Iron</keyword>
<keyword evidence="15" id="KW-1185">Reference proteome</keyword>
<organism evidence="14 15">
    <name type="scientific">Thauera chlorobenzoica</name>
    <dbReference type="NCBI Taxonomy" id="96773"/>
    <lineage>
        <taxon>Bacteria</taxon>
        <taxon>Pseudomonadati</taxon>
        <taxon>Pseudomonadota</taxon>
        <taxon>Betaproteobacteria</taxon>
        <taxon>Rhodocyclales</taxon>
        <taxon>Zoogloeaceae</taxon>
        <taxon>Thauera</taxon>
    </lineage>
</organism>
<keyword evidence="11 12" id="KW-0998">Cell outer membrane</keyword>